<gene>
    <name evidence="3" type="ORF">PHYBOEH_001596</name>
</gene>
<dbReference type="InterPro" id="IPR003439">
    <property type="entry name" value="ABC_transporter-like_ATP-bd"/>
</dbReference>
<feature type="domain" description="ABC transporter" evidence="2">
    <location>
        <begin position="13"/>
        <end position="120"/>
    </location>
</feature>
<evidence type="ECO:0000259" key="2">
    <source>
        <dbReference type="Pfam" id="PF00005"/>
    </source>
</evidence>
<proteinExistence type="predicted"/>
<evidence type="ECO:0000313" key="3">
    <source>
        <dbReference type="EMBL" id="KAG7376363.1"/>
    </source>
</evidence>
<dbReference type="AlphaFoldDB" id="A0A8T1V7P1"/>
<dbReference type="Pfam" id="PF00005">
    <property type="entry name" value="ABC_tran"/>
    <property type="match status" value="1"/>
</dbReference>
<dbReference type="GO" id="GO:0005524">
    <property type="term" value="F:ATP binding"/>
    <property type="evidence" value="ECO:0007669"/>
    <property type="project" value="InterPro"/>
</dbReference>
<dbReference type="GO" id="GO:0016887">
    <property type="term" value="F:ATP hydrolysis activity"/>
    <property type="evidence" value="ECO:0007669"/>
    <property type="project" value="InterPro"/>
</dbReference>
<dbReference type="Proteomes" id="UP000693981">
    <property type="component" value="Unassembled WGS sequence"/>
</dbReference>
<name>A0A8T1V7P1_9STRA</name>
<evidence type="ECO:0000313" key="4">
    <source>
        <dbReference type="Proteomes" id="UP000693981"/>
    </source>
</evidence>
<accession>A0A8T1V7P1</accession>
<dbReference type="OrthoDB" id="79193at2759"/>
<evidence type="ECO:0000256" key="1">
    <source>
        <dbReference type="ARBA" id="ARBA00022448"/>
    </source>
</evidence>
<keyword evidence="4" id="KW-1185">Reference proteome</keyword>
<keyword evidence="1" id="KW-0813">Transport</keyword>
<protein>
    <recommendedName>
        <fullName evidence="2">ABC transporter domain-containing protein</fullName>
    </recommendedName>
</protein>
<sequence>MDVIAGCKTGGKIQGQILLNGHPATDLAIRRSAGYWEQMEIHSESSTIREALAFSAFLRQGPDVPDSYKYDLVNECLNLLDLNPIADQIIRGSSVEQMKRSTIGMELAAQPSVIFLDKPTRDLDARSAKLIMDGVRKTRAARSSVLFTSRRRRFSVSLTVCCCCSVVVRL</sequence>
<dbReference type="EMBL" id="JAGDFL010001350">
    <property type="protein sequence ID" value="KAG7376363.1"/>
    <property type="molecule type" value="Genomic_DNA"/>
</dbReference>
<reference evidence="3" key="1">
    <citation type="submission" date="2021-02" db="EMBL/GenBank/DDBJ databases">
        <authorList>
            <person name="Palmer J.M."/>
        </authorList>
    </citation>
    <scope>NUCLEOTIDE SEQUENCE</scope>
    <source>
        <strain evidence="3">SCRP23</strain>
    </source>
</reference>
<organism evidence="3 4">
    <name type="scientific">Phytophthora boehmeriae</name>
    <dbReference type="NCBI Taxonomy" id="109152"/>
    <lineage>
        <taxon>Eukaryota</taxon>
        <taxon>Sar</taxon>
        <taxon>Stramenopiles</taxon>
        <taxon>Oomycota</taxon>
        <taxon>Peronosporomycetes</taxon>
        <taxon>Peronosporales</taxon>
        <taxon>Peronosporaceae</taxon>
        <taxon>Phytophthora</taxon>
    </lineage>
</organism>
<comment type="caution">
    <text evidence="3">The sequence shown here is derived from an EMBL/GenBank/DDBJ whole genome shotgun (WGS) entry which is preliminary data.</text>
</comment>
<dbReference type="PANTHER" id="PTHR19241">
    <property type="entry name" value="ATP-BINDING CASSETTE TRANSPORTER"/>
    <property type="match status" value="1"/>
</dbReference>